<dbReference type="STRING" id="1121455.SAMN02745728_02346"/>
<name>A0A1M7TQ44_9BACT</name>
<dbReference type="RefSeq" id="WP_178139355.1">
    <property type="nucleotide sequence ID" value="NZ_FRDI01000018.1"/>
</dbReference>
<proteinExistence type="predicted"/>
<keyword evidence="2" id="KW-1185">Reference proteome</keyword>
<organism evidence="1 2">
    <name type="scientific">Desulfovibrio litoralis DSM 11393</name>
    <dbReference type="NCBI Taxonomy" id="1121455"/>
    <lineage>
        <taxon>Bacteria</taxon>
        <taxon>Pseudomonadati</taxon>
        <taxon>Thermodesulfobacteriota</taxon>
        <taxon>Desulfovibrionia</taxon>
        <taxon>Desulfovibrionales</taxon>
        <taxon>Desulfovibrionaceae</taxon>
        <taxon>Desulfovibrio</taxon>
    </lineage>
</organism>
<gene>
    <name evidence="1" type="ORF">SAMN02745728_02346</name>
</gene>
<dbReference type="Proteomes" id="UP000186469">
    <property type="component" value="Unassembled WGS sequence"/>
</dbReference>
<evidence type="ECO:0000313" key="1">
    <source>
        <dbReference type="EMBL" id="SHN72743.1"/>
    </source>
</evidence>
<protein>
    <submittedName>
        <fullName evidence="1">Uncharacterized protein</fullName>
    </submittedName>
</protein>
<reference evidence="1 2" key="1">
    <citation type="submission" date="2016-12" db="EMBL/GenBank/DDBJ databases">
        <authorList>
            <person name="Song W.-J."/>
            <person name="Kurnit D.M."/>
        </authorList>
    </citation>
    <scope>NUCLEOTIDE SEQUENCE [LARGE SCALE GENOMIC DNA]</scope>
    <source>
        <strain evidence="1 2">DSM 11393</strain>
    </source>
</reference>
<dbReference type="AlphaFoldDB" id="A0A1M7TQ44"/>
<dbReference type="EMBL" id="FRDI01000018">
    <property type="protein sequence ID" value="SHN72743.1"/>
    <property type="molecule type" value="Genomic_DNA"/>
</dbReference>
<accession>A0A1M7TQ44</accession>
<evidence type="ECO:0000313" key="2">
    <source>
        <dbReference type="Proteomes" id="UP000186469"/>
    </source>
</evidence>
<sequence>MNQQNKIPISEPNVNIGVLIKYLPVIVQSLRYLRKVASNIGKKDRG</sequence>